<accession>A0A9N9S9F2</accession>
<dbReference type="InterPro" id="IPR003888">
    <property type="entry name" value="FYrich_N"/>
</dbReference>
<dbReference type="PANTHER" id="PTHR22715">
    <property type="entry name" value="TRANSFORMING GROWTH FACTOR BETA REGULATED GENE 1"/>
    <property type="match status" value="1"/>
</dbReference>
<dbReference type="InterPro" id="IPR003889">
    <property type="entry name" value="FYrich_C"/>
</dbReference>
<protein>
    <recommendedName>
        <fullName evidence="5">Transforming growth factor beta regulator 1</fullName>
    </recommendedName>
</protein>
<proteinExistence type="predicted"/>
<dbReference type="PROSITE" id="PS51542">
    <property type="entry name" value="FYRN"/>
    <property type="match status" value="1"/>
</dbReference>
<evidence type="ECO:0000256" key="2">
    <source>
        <dbReference type="ARBA" id="ARBA00023242"/>
    </source>
</evidence>
<sequence length="249" mass="28504">MSTFERKIRKLKRTVKNIVVENSALCDNISKIQNTIDVSKMERDFLLRKLAEYEPEFFTSSTEAVVKYKRKNSDTNSEASMSQRPYEVKKLVGSTSIIKKQVQVGPQIPRLPLILSNDGITVLNFGKIVYDRPAYHTENVIYPTGYKISRVFNGTNFICRILDNGNFPLFEIFKESDQYTKFIGNSADDVHSELLQASECRSSIIIPDGDRFFGLRNKIVVDHLTQLPNAKRLGKLNKSSHSDIDIFKR</sequence>
<dbReference type="EMBL" id="OU895880">
    <property type="protein sequence ID" value="CAG9811871.1"/>
    <property type="molecule type" value="Genomic_DNA"/>
</dbReference>
<evidence type="ECO:0000256" key="1">
    <source>
        <dbReference type="ARBA" id="ARBA00004123"/>
    </source>
</evidence>
<keyword evidence="2" id="KW-0539">Nucleus</keyword>
<dbReference type="GO" id="GO:0051726">
    <property type="term" value="P:regulation of cell cycle"/>
    <property type="evidence" value="ECO:0007669"/>
    <property type="project" value="TreeGrafter"/>
</dbReference>
<reference evidence="3" key="2">
    <citation type="submission" date="2022-10" db="EMBL/GenBank/DDBJ databases">
        <authorList>
            <consortium name="ENA_rothamsted_submissions"/>
            <consortium name="culmorum"/>
            <person name="King R."/>
        </authorList>
    </citation>
    <scope>NUCLEOTIDE SEQUENCE</scope>
</reference>
<reference evidence="3" key="1">
    <citation type="submission" date="2022-01" db="EMBL/GenBank/DDBJ databases">
        <authorList>
            <person name="King R."/>
        </authorList>
    </citation>
    <scope>NUCLEOTIDE SEQUENCE</scope>
</reference>
<evidence type="ECO:0000313" key="4">
    <source>
        <dbReference type="Proteomes" id="UP001153620"/>
    </source>
</evidence>
<dbReference type="PANTHER" id="PTHR22715:SF0">
    <property type="entry name" value="TRANSFORMING GROWTH FACTOR BETA REGULATOR 1"/>
    <property type="match status" value="1"/>
</dbReference>
<dbReference type="Gene3D" id="3.30.160.360">
    <property type="match status" value="1"/>
</dbReference>
<keyword evidence="4" id="KW-1185">Reference proteome</keyword>
<dbReference type="InterPro" id="IPR040092">
    <property type="entry name" value="TBRG1"/>
</dbReference>
<dbReference type="AlphaFoldDB" id="A0A9N9S9F2"/>
<evidence type="ECO:0008006" key="5">
    <source>
        <dbReference type="Google" id="ProtNLM"/>
    </source>
</evidence>
<dbReference type="Pfam" id="PF05964">
    <property type="entry name" value="FYRN"/>
    <property type="match status" value="1"/>
</dbReference>
<gene>
    <name evidence="3" type="ORF">CHIRRI_LOCUS14678</name>
</gene>
<dbReference type="OrthoDB" id="285793at2759"/>
<organism evidence="3 4">
    <name type="scientific">Chironomus riparius</name>
    <dbReference type="NCBI Taxonomy" id="315576"/>
    <lineage>
        <taxon>Eukaryota</taxon>
        <taxon>Metazoa</taxon>
        <taxon>Ecdysozoa</taxon>
        <taxon>Arthropoda</taxon>
        <taxon>Hexapoda</taxon>
        <taxon>Insecta</taxon>
        <taxon>Pterygota</taxon>
        <taxon>Neoptera</taxon>
        <taxon>Endopterygota</taxon>
        <taxon>Diptera</taxon>
        <taxon>Nematocera</taxon>
        <taxon>Chironomoidea</taxon>
        <taxon>Chironomidae</taxon>
        <taxon>Chironominae</taxon>
        <taxon>Chironomus</taxon>
    </lineage>
</organism>
<name>A0A9N9S9F2_9DIPT</name>
<comment type="subcellular location">
    <subcellularLocation>
        <location evidence="1">Nucleus</location>
    </subcellularLocation>
</comment>
<dbReference type="GO" id="GO:0005634">
    <property type="term" value="C:nucleus"/>
    <property type="evidence" value="ECO:0007669"/>
    <property type="project" value="UniProtKB-SubCell"/>
</dbReference>
<dbReference type="Pfam" id="PF05965">
    <property type="entry name" value="FYRC"/>
    <property type="match status" value="1"/>
</dbReference>
<dbReference type="PROSITE" id="PS51543">
    <property type="entry name" value="FYRC"/>
    <property type="match status" value="1"/>
</dbReference>
<dbReference type="Proteomes" id="UP001153620">
    <property type="component" value="Chromosome 4"/>
</dbReference>
<evidence type="ECO:0000313" key="3">
    <source>
        <dbReference type="EMBL" id="CAG9811871.1"/>
    </source>
</evidence>